<sequence length="79" mass="8604">MSEPLNEQQQELLARVLQHGGVLAAPFGHVGEDSLLEEVLEEIDALEAMGLLTVDRVRGSDEPERIELTETGYDALGMA</sequence>
<reference evidence="1 2" key="1">
    <citation type="submission" date="2020-08" db="EMBL/GenBank/DDBJ databases">
        <title>Genomic Encyclopedia of Type Strains, Phase III (KMG-III): the genomes of soil and plant-associated and newly described type strains.</title>
        <authorList>
            <person name="Whitman W."/>
        </authorList>
    </citation>
    <scope>NUCLEOTIDE SEQUENCE [LARGE SCALE GENOMIC DNA]</scope>
    <source>
        <strain evidence="1 2">CECT 7282</strain>
    </source>
</reference>
<comment type="caution">
    <text evidence="1">The sequence shown here is derived from an EMBL/GenBank/DDBJ whole genome shotgun (WGS) entry which is preliminary data.</text>
</comment>
<evidence type="ECO:0000313" key="1">
    <source>
        <dbReference type="EMBL" id="MBB3191486.1"/>
    </source>
</evidence>
<proteinExistence type="predicted"/>
<name>A0A839VGD8_9GAMM</name>
<dbReference type="AlphaFoldDB" id="A0A839VGD8"/>
<organism evidence="1 2">
    <name type="scientific">Halomonas cerina</name>
    <dbReference type="NCBI Taxonomy" id="447424"/>
    <lineage>
        <taxon>Bacteria</taxon>
        <taxon>Pseudomonadati</taxon>
        <taxon>Pseudomonadota</taxon>
        <taxon>Gammaproteobacteria</taxon>
        <taxon>Oceanospirillales</taxon>
        <taxon>Halomonadaceae</taxon>
        <taxon>Halomonas</taxon>
    </lineage>
</organism>
<dbReference type="Proteomes" id="UP000547614">
    <property type="component" value="Unassembled WGS sequence"/>
</dbReference>
<dbReference type="RefSeq" id="WP_183326272.1">
    <property type="nucleotide sequence ID" value="NZ_JACHXP010000014.1"/>
</dbReference>
<accession>A0A839VGD8</accession>
<evidence type="ECO:0000313" key="2">
    <source>
        <dbReference type="Proteomes" id="UP000547614"/>
    </source>
</evidence>
<dbReference type="EMBL" id="JACHXP010000014">
    <property type="protein sequence ID" value="MBB3191486.1"/>
    <property type="molecule type" value="Genomic_DNA"/>
</dbReference>
<protein>
    <submittedName>
        <fullName evidence="1">RNA-binding protein YhbY</fullName>
    </submittedName>
</protein>
<keyword evidence="2" id="KW-1185">Reference proteome</keyword>
<gene>
    <name evidence="1" type="ORF">FHR94_002746</name>
</gene>